<dbReference type="Pfam" id="PF00082">
    <property type="entry name" value="Peptidase_S8"/>
    <property type="match status" value="1"/>
</dbReference>
<dbReference type="PROSITE" id="PS51892">
    <property type="entry name" value="SUBTILASE"/>
    <property type="match status" value="1"/>
</dbReference>
<feature type="signal peptide" evidence="9">
    <location>
        <begin position="1"/>
        <end position="26"/>
    </location>
</feature>
<organism evidence="11 12">
    <name type="scientific">Micromonospora deserti</name>
    <dbReference type="NCBI Taxonomy" id="2070366"/>
    <lineage>
        <taxon>Bacteria</taxon>
        <taxon>Bacillati</taxon>
        <taxon>Actinomycetota</taxon>
        <taxon>Actinomycetes</taxon>
        <taxon>Micromonosporales</taxon>
        <taxon>Micromonosporaceae</taxon>
        <taxon>Micromonospora</taxon>
    </lineage>
</organism>
<keyword evidence="9" id="KW-0732">Signal</keyword>
<dbReference type="AlphaFoldDB" id="A0A2W2CGS1"/>
<dbReference type="InterPro" id="IPR050131">
    <property type="entry name" value="Peptidase_S8_subtilisin-like"/>
</dbReference>
<evidence type="ECO:0000256" key="5">
    <source>
        <dbReference type="PIRSR" id="PIRSR615500-1"/>
    </source>
</evidence>
<feature type="active site" description="Charge relay system" evidence="5 6">
    <location>
        <position position="446"/>
    </location>
</feature>
<dbReference type="RefSeq" id="WP_111134493.1">
    <property type="nucleotide sequence ID" value="NZ_POUB01000073.1"/>
</dbReference>
<keyword evidence="2 6" id="KW-0645">Protease</keyword>
<dbReference type="Proteomes" id="UP000248749">
    <property type="component" value="Unassembled WGS sequence"/>
</dbReference>
<evidence type="ECO:0000313" key="11">
    <source>
        <dbReference type="EMBL" id="PZF98585.1"/>
    </source>
</evidence>
<dbReference type="SUPFAM" id="SSF52743">
    <property type="entry name" value="Subtilisin-like"/>
    <property type="match status" value="1"/>
</dbReference>
<evidence type="ECO:0000259" key="10">
    <source>
        <dbReference type="Pfam" id="PF00082"/>
    </source>
</evidence>
<dbReference type="OrthoDB" id="5167143at2"/>
<dbReference type="PANTHER" id="PTHR43806">
    <property type="entry name" value="PEPTIDASE S8"/>
    <property type="match status" value="1"/>
</dbReference>
<feature type="region of interest" description="Disordered" evidence="8">
    <location>
        <begin position="24"/>
        <end position="43"/>
    </location>
</feature>
<dbReference type="Gene3D" id="3.40.50.200">
    <property type="entry name" value="Peptidase S8/S53 domain"/>
    <property type="match status" value="1"/>
</dbReference>
<gene>
    <name evidence="11" type="ORF">C1I99_13080</name>
</gene>
<keyword evidence="12" id="KW-1185">Reference proteome</keyword>
<dbReference type="InterPro" id="IPR017296">
    <property type="entry name" value="Peptidase_S8A_SAM-P45"/>
</dbReference>
<dbReference type="InterPro" id="IPR036852">
    <property type="entry name" value="Peptidase_S8/S53_dom_sf"/>
</dbReference>
<evidence type="ECO:0000256" key="4">
    <source>
        <dbReference type="ARBA" id="ARBA00022825"/>
    </source>
</evidence>
<evidence type="ECO:0000256" key="2">
    <source>
        <dbReference type="ARBA" id="ARBA00022670"/>
    </source>
</evidence>
<dbReference type="PROSITE" id="PS00136">
    <property type="entry name" value="SUBTILASE_ASP"/>
    <property type="match status" value="1"/>
</dbReference>
<dbReference type="PANTHER" id="PTHR43806:SF65">
    <property type="entry name" value="SERINE PROTEASE APRX"/>
    <property type="match status" value="1"/>
</dbReference>
<name>A0A2W2CGS1_9ACTN</name>
<feature type="chain" id="PRO_5015913030" evidence="9">
    <location>
        <begin position="27"/>
        <end position="1240"/>
    </location>
</feature>
<evidence type="ECO:0000256" key="8">
    <source>
        <dbReference type="SAM" id="MobiDB-lite"/>
    </source>
</evidence>
<accession>A0A2W2CGS1</accession>
<keyword evidence="4 6" id="KW-0720">Serine protease</keyword>
<dbReference type="InterPro" id="IPR015500">
    <property type="entry name" value="Peptidase_S8_subtilisin-rel"/>
</dbReference>
<dbReference type="GO" id="GO:0004252">
    <property type="term" value="F:serine-type endopeptidase activity"/>
    <property type="evidence" value="ECO:0007669"/>
    <property type="project" value="UniProtKB-UniRule"/>
</dbReference>
<keyword evidence="3 6" id="KW-0378">Hydrolase</keyword>
<evidence type="ECO:0000256" key="7">
    <source>
        <dbReference type="RuleBase" id="RU003355"/>
    </source>
</evidence>
<protein>
    <submittedName>
        <fullName evidence="11">Peptidase S8</fullName>
    </submittedName>
</protein>
<dbReference type="InterPro" id="IPR000209">
    <property type="entry name" value="Peptidase_S8/S53_dom"/>
</dbReference>
<dbReference type="Gene3D" id="3.50.30.30">
    <property type="match status" value="1"/>
</dbReference>
<proteinExistence type="inferred from homology"/>
<dbReference type="GO" id="GO:0006508">
    <property type="term" value="P:proteolysis"/>
    <property type="evidence" value="ECO:0007669"/>
    <property type="project" value="UniProtKB-KW"/>
</dbReference>
<dbReference type="PRINTS" id="PR00723">
    <property type="entry name" value="SUBTILISIN"/>
</dbReference>
<comment type="similarity">
    <text evidence="1 6 7">Belongs to the peptidase S8 family.</text>
</comment>
<dbReference type="PIRSF" id="PIRSF037852">
    <property type="entry name" value="Subtilisin_rel_SAV5721"/>
    <property type="match status" value="1"/>
</dbReference>
<dbReference type="InterPro" id="IPR023827">
    <property type="entry name" value="Peptidase_S8_Asp-AS"/>
</dbReference>
<feature type="active site" description="Charge relay system" evidence="5 6">
    <location>
        <position position="271"/>
    </location>
</feature>
<evidence type="ECO:0000256" key="6">
    <source>
        <dbReference type="PROSITE-ProRule" id="PRU01240"/>
    </source>
</evidence>
<sequence>MNWPPRWFALGAAAVLVAGVAAPASAEPPAPPPDAAASSAPAAGTPARVTLITGDVVELDRVAGGRVAATVRPAPGREGVTFHTRTVDGELRVLPADVVPYLASGVLDPDLFDVEELVADGYGDAAAAHLPLIVRYRDGSAGRVGALAAAADVRPLPSIDGAALAVGKDGLSALWSGLRTPPAGMAATSAGGRLGGGVERIWLDGRVRPALERSAEQIGAPTAWAAGRDGSGVRVAVLDTGIDADHPDLTGRVVGSQDFSDSGGVADGHGHGTHVAATIAGSGAASGGARKGVAPGARLLVGKVLDDGGAGYDSWIIAGMEWAARSGADVVNMSLGGAPSDGTDPMSAAIDSLTAETGALFVVAAGNSGADYSVGSPGAADAALTVGAVDRDDELADFSSRGPRVGDNGLKPEITAPGVGIVAARAAGTTMGAPVDEAYTAASGTSMATPHVAGAAAILAQEHPDWRAGQLKDALVSTARTHPARTVFAQGGGRVDVARVLGQRVYASAVADFRRIETGATDVPRREVTYTNLTGQPQTLRLRLDVRNVDSDAAEPDGFVLDGEQVTVPAGGSVRVPLRVDVAKLDRGRHSGWLVATGADGMVVRTALAATLSGPRHTVTFRAVDRAGKPTGVPVVALHGEQRESDGLGWLPEGGSVTMTVEEGPYLLHALIEDGAPLDEQATLVTDPQLTVTRDVEVLLDARKGTPVRIRTPRPAEQQATLAYYVHRVFGNGRQVDHGVMHFSAVQQVNVTPTRTVTEGEYEFASRWQLVAPMVDARVTGVSGPLDVNLLYQSPASDLRRNLPLVWAGIGSAAELARVRGAAALLRADPERSEEEQIAAAAAAGAAVVLVVRPADWSAWTSWRPIGDRFPVPAMVLPYDDGQRVIAAAAGGRARIDLAITVASPYLYDVMQVSKQRVPATIEHRVTTGNSVRLTNRYVDTGGFDWAKEQRFGWRPWQEVALETQRIVRTGTAREEWVSAGDTVWQQRVSHQYVWSELGPLLDGAREAPRRYTGGTRATQSWFAPLVRPALDGSTASAASRNGNVLTLRVPSFVDADGHAAPVGYGDTVRAALSRDGRPLADLSAGWAPVTTTAAPARYRLELETQRPGEEWRWAGSTRTAWEFRSAHPAGAEAEPLPLLQLDYRVPTDLHGTVPGQRPHRIGLALRHQPGVPAPRGTSVTVEVSFDDGAHWRRVAVRADGARYEATVPAGSGRVSLRVKARDAAGNTVEQTVIGAYGLR</sequence>
<dbReference type="InterPro" id="IPR023828">
    <property type="entry name" value="Peptidase_S8_Ser-AS"/>
</dbReference>
<evidence type="ECO:0000256" key="1">
    <source>
        <dbReference type="ARBA" id="ARBA00011073"/>
    </source>
</evidence>
<comment type="caution">
    <text evidence="11">The sequence shown here is derived from an EMBL/GenBank/DDBJ whole genome shotgun (WGS) entry which is preliminary data.</text>
</comment>
<reference evidence="11 12" key="1">
    <citation type="submission" date="2018-01" db="EMBL/GenBank/DDBJ databases">
        <title>Draft genome sequence of Salinispora sp. 13K206.</title>
        <authorList>
            <person name="Sahin N."/>
            <person name="Saygin H."/>
            <person name="Ay H."/>
        </authorList>
    </citation>
    <scope>NUCLEOTIDE SEQUENCE [LARGE SCALE GENOMIC DNA]</scope>
    <source>
        <strain evidence="11 12">13K206</strain>
    </source>
</reference>
<evidence type="ECO:0000256" key="3">
    <source>
        <dbReference type="ARBA" id="ARBA00022801"/>
    </source>
</evidence>
<dbReference type="PROSITE" id="PS00138">
    <property type="entry name" value="SUBTILASE_SER"/>
    <property type="match status" value="1"/>
</dbReference>
<evidence type="ECO:0000256" key="9">
    <source>
        <dbReference type="SAM" id="SignalP"/>
    </source>
</evidence>
<feature type="domain" description="Peptidase S8/S53" evidence="10">
    <location>
        <begin position="230"/>
        <end position="491"/>
    </location>
</feature>
<dbReference type="EMBL" id="POUB01000073">
    <property type="protein sequence ID" value="PZF98585.1"/>
    <property type="molecule type" value="Genomic_DNA"/>
</dbReference>
<feature type="active site" description="Charge relay system" evidence="5 6">
    <location>
        <position position="239"/>
    </location>
</feature>
<evidence type="ECO:0000313" key="12">
    <source>
        <dbReference type="Proteomes" id="UP000248749"/>
    </source>
</evidence>